<sequence length="580" mass="65330">IDDGEKNGQVQKWIAETSTFVTMMNVNSPCYGMFVDINDTLYCSMYRQHEVMKRSLNDAVMNLNRVAAGTGIKGSSSNQLNEPRGIFVDVNLNLYVADCNNHRIQLFQAGESNGITVAGRGSLRQTIELIYPTGVVLDAEKYLFIADYFNHRIVNSDLNGFHCLAGCSGEGSQSNQLKYPSSLSFDRSGNIFVTDHRNNRIQKFEYFEESCELGSYYEAIQMNGTISGYYTFQINSEMETTNAYIYENNFDPFHLRKNVLLFGGNSGNQRQFKVTVVLQANMIYVVVITTSSRDLIGNFSIQVFGPSYIGFTRILNTSSAVQTTYASELTTNSSTYLHMCFKSNSYYGAIQVNVHRSGLYTFFSQSNMNTYGTIHKDYFNPFNPHENRLLGDDDSCRPLQFRFTIALETNITYILIVTTSRSNTTGAFSIIVSGPNNVDLKNIMNTSSVVQTVYASELTTNSSTYLRSCSSSSTYYEAIQVNVRTTGLYTFFSQSNMGTYGSIYKDYFNPYNPLENRRSEEDILCDAFESRFLIALGTSITYILIVTTRRSNTTGAFSIIVSGPNNVDLKNISKCLYYNY</sequence>
<dbReference type="Pfam" id="PF01436">
    <property type="entry name" value="NHL"/>
    <property type="match status" value="2"/>
</dbReference>
<dbReference type="PANTHER" id="PTHR10680:SF14">
    <property type="entry name" value="PEPTIDYL-GLYCINE ALPHA-AMIDATING MONOOXYGENASE"/>
    <property type="match status" value="1"/>
</dbReference>
<dbReference type="AlphaFoldDB" id="A0A819U966"/>
<keyword evidence="1" id="KW-0732">Signal</keyword>
<dbReference type="GO" id="GO:0005576">
    <property type="term" value="C:extracellular region"/>
    <property type="evidence" value="ECO:0007669"/>
    <property type="project" value="TreeGrafter"/>
</dbReference>
<dbReference type="Gene3D" id="2.120.10.30">
    <property type="entry name" value="TolB, C-terminal domain"/>
    <property type="match status" value="1"/>
</dbReference>
<evidence type="ECO:0008006" key="7">
    <source>
        <dbReference type="Google" id="ProtNLM"/>
    </source>
</evidence>
<proteinExistence type="predicted"/>
<evidence type="ECO:0000256" key="4">
    <source>
        <dbReference type="PROSITE-ProRule" id="PRU00504"/>
    </source>
</evidence>
<accession>A0A819U966</accession>
<dbReference type="EMBL" id="CAJOAZ010005193">
    <property type="protein sequence ID" value="CAF4091059.1"/>
    <property type="molecule type" value="Genomic_DNA"/>
</dbReference>
<feature type="non-terminal residue" evidence="5">
    <location>
        <position position="1"/>
    </location>
</feature>
<organism evidence="5 6">
    <name type="scientific">Adineta steineri</name>
    <dbReference type="NCBI Taxonomy" id="433720"/>
    <lineage>
        <taxon>Eukaryota</taxon>
        <taxon>Metazoa</taxon>
        <taxon>Spiralia</taxon>
        <taxon>Gnathifera</taxon>
        <taxon>Rotifera</taxon>
        <taxon>Eurotatoria</taxon>
        <taxon>Bdelloidea</taxon>
        <taxon>Adinetida</taxon>
        <taxon>Adinetidae</taxon>
        <taxon>Adineta</taxon>
    </lineage>
</organism>
<comment type="caution">
    <text evidence="5">The sequence shown here is derived from an EMBL/GenBank/DDBJ whole genome shotgun (WGS) entry which is preliminary data.</text>
</comment>
<dbReference type="SUPFAM" id="SSF101898">
    <property type="entry name" value="NHL repeat"/>
    <property type="match status" value="1"/>
</dbReference>
<keyword evidence="3" id="KW-0325">Glycoprotein</keyword>
<gene>
    <name evidence="5" type="ORF">OXD698_LOCUS34890</name>
</gene>
<evidence type="ECO:0000256" key="3">
    <source>
        <dbReference type="ARBA" id="ARBA00023180"/>
    </source>
</evidence>
<evidence type="ECO:0000256" key="1">
    <source>
        <dbReference type="ARBA" id="ARBA00022729"/>
    </source>
</evidence>
<dbReference type="Proteomes" id="UP000663844">
    <property type="component" value="Unassembled WGS sequence"/>
</dbReference>
<evidence type="ECO:0000313" key="5">
    <source>
        <dbReference type="EMBL" id="CAF4091059.1"/>
    </source>
</evidence>
<dbReference type="PROSITE" id="PS51125">
    <property type="entry name" value="NHL"/>
    <property type="match status" value="2"/>
</dbReference>
<dbReference type="CDD" id="cd05819">
    <property type="entry name" value="NHL"/>
    <property type="match status" value="1"/>
</dbReference>
<dbReference type="PANTHER" id="PTHR10680">
    <property type="entry name" value="PEPTIDYL-GLYCINE ALPHA-AMIDATING MONOOXYGENASE"/>
    <property type="match status" value="1"/>
</dbReference>
<evidence type="ECO:0000313" key="6">
    <source>
        <dbReference type="Proteomes" id="UP000663844"/>
    </source>
</evidence>
<keyword evidence="2" id="KW-0677">Repeat</keyword>
<dbReference type="InterPro" id="IPR011042">
    <property type="entry name" value="6-blade_b-propeller_TolB-like"/>
</dbReference>
<feature type="repeat" description="NHL" evidence="4">
    <location>
        <begin position="71"/>
        <end position="110"/>
    </location>
</feature>
<name>A0A819U966_9BILA</name>
<dbReference type="InterPro" id="IPR001258">
    <property type="entry name" value="NHL_repeat"/>
</dbReference>
<protein>
    <recommendedName>
        <fullName evidence="7">NHL repeat containing protein-like protein</fullName>
    </recommendedName>
</protein>
<feature type="repeat" description="NHL" evidence="4">
    <location>
        <begin position="176"/>
        <end position="207"/>
    </location>
</feature>
<evidence type="ECO:0000256" key="2">
    <source>
        <dbReference type="ARBA" id="ARBA00022737"/>
    </source>
</evidence>
<reference evidence="5" key="1">
    <citation type="submission" date="2021-02" db="EMBL/GenBank/DDBJ databases">
        <authorList>
            <person name="Nowell W R."/>
        </authorList>
    </citation>
    <scope>NUCLEOTIDE SEQUENCE</scope>
</reference>